<feature type="non-terminal residue" evidence="2">
    <location>
        <position position="1"/>
    </location>
</feature>
<dbReference type="EMBL" id="KN838633">
    <property type="protein sequence ID" value="KIK00056.1"/>
    <property type="molecule type" value="Genomic_DNA"/>
</dbReference>
<evidence type="ECO:0000256" key="1">
    <source>
        <dbReference type="SAM" id="MobiDB-lite"/>
    </source>
</evidence>
<dbReference type="Proteomes" id="UP000054477">
    <property type="component" value="Unassembled WGS sequence"/>
</dbReference>
<dbReference type="OrthoDB" id="3261928at2759"/>
<name>A0A0C9X4X5_9AGAR</name>
<protein>
    <submittedName>
        <fullName evidence="2">Unplaced genomic scaffold K443scaffold_98, whole genome shotgun sequence</fullName>
    </submittedName>
</protein>
<organism evidence="2 3">
    <name type="scientific">Laccaria amethystina LaAM-08-1</name>
    <dbReference type="NCBI Taxonomy" id="1095629"/>
    <lineage>
        <taxon>Eukaryota</taxon>
        <taxon>Fungi</taxon>
        <taxon>Dikarya</taxon>
        <taxon>Basidiomycota</taxon>
        <taxon>Agaricomycotina</taxon>
        <taxon>Agaricomycetes</taxon>
        <taxon>Agaricomycetidae</taxon>
        <taxon>Agaricales</taxon>
        <taxon>Agaricineae</taxon>
        <taxon>Hydnangiaceae</taxon>
        <taxon>Laccaria</taxon>
    </lineage>
</organism>
<dbReference type="HOGENOM" id="CLU_1126815_0_0_1"/>
<feature type="region of interest" description="Disordered" evidence="1">
    <location>
        <begin position="78"/>
        <end position="114"/>
    </location>
</feature>
<reference evidence="3" key="2">
    <citation type="submission" date="2015-01" db="EMBL/GenBank/DDBJ databases">
        <title>Evolutionary Origins and Diversification of the Mycorrhizal Mutualists.</title>
        <authorList>
            <consortium name="DOE Joint Genome Institute"/>
            <consortium name="Mycorrhizal Genomics Consortium"/>
            <person name="Kohler A."/>
            <person name="Kuo A."/>
            <person name="Nagy L.G."/>
            <person name="Floudas D."/>
            <person name="Copeland A."/>
            <person name="Barry K.W."/>
            <person name="Cichocki N."/>
            <person name="Veneault-Fourrey C."/>
            <person name="LaButti K."/>
            <person name="Lindquist E.A."/>
            <person name="Lipzen A."/>
            <person name="Lundell T."/>
            <person name="Morin E."/>
            <person name="Murat C."/>
            <person name="Riley R."/>
            <person name="Ohm R."/>
            <person name="Sun H."/>
            <person name="Tunlid A."/>
            <person name="Henrissat B."/>
            <person name="Grigoriev I.V."/>
            <person name="Hibbett D.S."/>
            <person name="Martin F."/>
        </authorList>
    </citation>
    <scope>NUCLEOTIDE SEQUENCE [LARGE SCALE GENOMIC DNA]</scope>
    <source>
        <strain evidence="3">LaAM-08-1</strain>
    </source>
</reference>
<dbReference type="AlphaFoldDB" id="A0A0C9X4X5"/>
<keyword evidence="3" id="KW-1185">Reference proteome</keyword>
<evidence type="ECO:0000313" key="3">
    <source>
        <dbReference type="Proteomes" id="UP000054477"/>
    </source>
</evidence>
<accession>A0A0C9X4X5</accession>
<gene>
    <name evidence="2" type="ORF">K443DRAFT_101071</name>
</gene>
<proteinExistence type="predicted"/>
<reference evidence="2 3" key="1">
    <citation type="submission" date="2014-04" db="EMBL/GenBank/DDBJ databases">
        <authorList>
            <consortium name="DOE Joint Genome Institute"/>
            <person name="Kuo A."/>
            <person name="Kohler A."/>
            <person name="Nagy L.G."/>
            <person name="Floudas D."/>
            <person name="Copeland A."/>
            <person name="Barry K.W."/>
            <person name="Cichocki N."/>
            <person name="Veneault-Fourrey C."/>
            <person name="LaButti K."/>
            <person name="Lindquist E.A."/>
            <person name="Lipzen A."/>
            <person name="Lundell T."/>
            <person name="Morin E."/>
            <person name="Murat C."/>
            <person name="Sun H."/>
            <person name="Tunlid A."/>
            <person name="Henrissat B."/>
            <person name="Grigoriev I.V."/>
            <person name="Hibbett D.S."/>
            <person name="Martin F."/>
            <person name="Nordberg H.P."/>
            <person name="Cantor M.N."/>
            <person name="Hua S.X."/>
        </authorList>
    </citation>
    <scope>NUCLEOTIDE SEQUENCE [LARGE SCALE GENOMIC DNA]</scope>
    <source>
        <strain evidence="2 3">LaAM-08-1</strain>
    </source>
</reference>
<evidence type="ECO:0000313" key="2">
    <source>
        <dbReference type="EMBL" id="KIK00056.1"/>
    </source>
</evidence>
<sequence>SGEEELAYGTWVPQTADFSDISQLNGRFILELKKKWPCQTHQGEHGEPGHCYVVPSGEHNCLNPLCLKAWAAAMSAGNATKHKPPNHPAFDGAHNGSLPGPKPQGHSTLHPPIVPAASDSGRDALVMLVGTLIPLIGGLAQKCSYSDSTPPVTLKRVKTTSSVTDSPIPAKGLELHHCLHDFACLKDVDLLSCEMTLSLEDYFMDIIPFVSDVEMCHVQGSTYSVVIKFKKFCKEWQNCLEPKKVRA</sequence>